<sequence>MVSPYGNKKKDLASSSTMRVPASKTKELRLFGLTILISLLNAIYWSSEMLGYRLSDGEPRFLTLPSTSSLLSSPSFTYPATSTKKLPDAPWTIFYNAYLPLENTTEAFAIIEEQLQQINNSHGATRPGLAPVKINLLTIGDPIGAEKVRAYCSTETNLDCEHLQHHEDGSFEDVTLSRLYDFCSNQETDDNKLDPSTSPHDPIVVYLHSKGTYHPSERNDHWRRYMTDAAMSQECLEFQDQHGREIAPTTNISSTHNTQCNVCGFLFHPIWTPFFPGNIWSAKCSYIRKLMHPQVFKNQSESTADKAVALMREGRFTMNLLSPFLEVGGYLGRERFADEHWVGSHPSLVPCDLAPRPYLMKWVHPRLRNSFRAPPLEWSVAPRHGINEDWLFLQGLQKKYRLVADPDWRHREFFLLPGALWKWITWYDKVPPASSYVWKWFPDGLEWLGRVETLGTQGLLQFLTEDTFLYPSDEASSVNPFQIVEKDDKEGSSRTFFFHIQIPKQLADEKSFRGVVLRRLESIGEQSPGATVFFNTVGESGILDVEEMKNFCREKFHLDCVHMEHLDAGMDLVTLNRVHEFCMSHNTSRVGFVRTTGWPELSAAFASQERLEQTRVVANDKCWTNTDCDVCSLKTNSKSGNISPKIQRIVISSPSVTHGEVNKETRGDKSSRNGLKKRAKQAQKGRSPLMWTASCAYINDLIHPNEFASRLSEDRWKDSQESATSDHVSGNMNISIFPSSLETGFFQLK</sequence>
<feature type="compositionally biased region" description="Basic residues" evidence="1">
    <location>
        <begin position="674"/>
        <end position="683"/>
    </location>
</feature>
<keyword evidence="2" id="KW-0472">Membrane</keyword>
<evidence type="ECO:0000256" key="2">
    <source>
        <dbReference type="SAM" id="Phobius"/>
    </source>
</evidence>
<dbReference type="EMBL" id="CM000616">
    <property type="protein sequence ID" value="EEC46507.1"/>
    <property type="molecule type" value="Genomic_DNA"/>
</dbReference>
<dbReference type="eggNOG" id="ENOG502SSW1">
    <property type="taxonomic scope" value="Eukaryota"/>
</dbReference>
<keyword evidence="4" id="KW-1185">Reference proteome</keyword>
<organism evidence="3 4">
    <name type="scientific">Phaeodactylum tricornutum (strain CCAP 1055/1)</name>
    <dbReference type="NCBI Taxonomy" id="556484"/>
    <lineage>
        <taxon>Eukaryota</taxon>
        <taxon>Sar</taxon>
        <taxon>Stramenopiles</taxon>
        <taxon>Ochrophyta</taxon>
        <taxon>Bacillariophyta</taxon>
        <taxon>Bacillariophyceae</taxon>
        <taxon>Bacillariophycidae</taxon>
        <taxon>Naviculales</taxon>
        <taxon>Phaeodactylaceae</taxon>
        <taxon>Phaeodactylum</taxon>
    </lineage>
</organism>
<name>B7G4S7_PHATC</name>
<dbReference type="InParanoid" id="B7G4S7"/>
<dbReference type="GeneID" id="7202920"/>
<dbReference type="OrthoDB" id="48355at2759"/>
<accession>B7G4S7</accession>
<proteinExistence type="predicted"/>
<dbReference type="PaxDb" id="2850-Phatr47755"/>
<evidence type="ECO:0000256" key="1">
    <source>
        <dbReference type="SAM" id="MobiDB-lite"/>
    </source>
</evidence>
<evidence type="ECO:0000313" key="3">
    <source>
        <dbReference type="EMBL" id="EEC46507.1"/>
    </source>
</evidence>
<feature type="transmembrane region" description="Helical" evidence="2">
    <location>
        <begin position="28"/>
        <end position="45"/>
    </location>
</feature>
<dbReference type="KEGG" id="pti:PHATRDRAFT_47755"/>
<reference evidence="4" key="2">
    <citation type="submission" date="2008-08" db="EMBL/GenBank/DDBJ databases">
        <authorList>
            <consortium name="Diatom Consortium"/>
            <person name="Grigoriev I."/>
            <person name="Grimwood J."/>
            <person name="Kuo A."/>
            <person name="Otillar R.P."/>
            <person name="Salamov A."/>
            <person name="Detter J.C."/>
            <person name="Lindquist E."/>
            <person name="Shapiro H."/>
            <person name="Lucas S."/>
            <person name="Glavina del Rio T."/>
            <person name="Pitluck S."/>
            <person name="Rokhsar D."/>
            <person name="Bowler C."/>
        </authorList>
    </citation>
    <scope>GENOME REANNOTATION</scope>
    <source>
        <strain evidence="4">CCAP 1055/1</strain>
    </source>
</reference>
<gene>
    <name evidence="3" type="ORF">PHATRDRAFT_47755</name>
</gene>
<feature type="region of interest" description="Disordered" evidence="1">
    <location>
        <begin position="653"/>
        <end position="687"/>
    </location>
</feature>
<feature type="compositionally biased region" description="Basic and acidic residues" evidence="1">
    <location>
        <begin position="660"/>
        <end position="671"/>
    </location>
</feature>
<protein>
    <submittedName>
        <fullName evidence="3">Uncharacterized protein</fullName>
    </submittedName>
</protein>
<evidence type="ECO:0000313" key="4">
    <source>
        <dbReference type="Proteomes" id="UP000000759"/>
    </source>
</evidence>
<reference evidence="3 4" key="1">
    <citation type="journal article" date="2008" name="Nature">
        <title>The Phaeodactylum genome reveals the evolutionary history of diatom genomes.</title>
        <authorList>
            <person name="Bowler C."/>
            <person name="Allen A.E."/>
            <person name="Badger J.H."/>
            <person name="Grimwood J."/>
            <person name="Jabbari K."/>
            <person name="Kuo A."/>
            <person name="Maheswari U."/>
            <person name="Martens C."/>
            <person name="Maumus F."/>
            <person name="Otillar R.P."/>
            <person name="Rayko E."/>
            <person name="Salamov A."/>
            <person name="Vandepoele K."/>
            <person name="Beszteri B."/>
            <person name="Gruber A."/>
            <person name="Heijde M."/>
            <person name="Katinka M."/>
            <person name="Mock T."/>
            <person name="Valentin K."/>
            <person name="Verret F."/>
            <person name="Berges J.A."/>
            <person name="Brownlee C."/>
            <person name="Cadoret J.P."/>
            <person name="Chiovitti A."/>
            <person name="Choi C.J."/>
            <person name="Coesel S."/>
            <person name="De Martino A."/>
            <person name="Detter J.C."/>
            <person name="Durkin C."/>
            <person name="Falciatore A."/>
            <person name="Fournet J."/>
            <person name="Haruta M."/>
            <person name="Huysman M.J."/>
            <person name="Jenkins B.D."/>
            <person name="Jiroutova K."/>
            <person name="Jorgensen R.E."/>
            <person name="Joubert Y."/>
            <person name="Kaplan A."/>
            <person name="Kroger N."/>
            <person name="Kroth P.G."/>
            <person name="La Roche J."/>
            <person name="Lindquist E."/>
            <person name="Lommer M."/>
            <person name="Martin-Jezequel V."/>
            <person name="Lopez P.J."/>
            <person name="Lucas S."/>
            <person name="Mangogna M."/>
            <person name="McGinnis K."/>
            <person name="Medlin L.K."/>
            <person name="Montsant A."/>
            <person name="Oudot-Le Secq M.P."/>
            <person name="Napoli C."/>
            <person name="Obornik M."/>
            <person name="Parker M.S."/>
            <person name="Petit J.L."/>
            <person name="Porcel B.M."/>
            <person name="Poulsen N."/>
            <person name="Robison M."/>
            <person name="Rychlewski L."/>
            <person name="Rynearson T.A."/>
            <person name="Schmutz J."/>
            <person name="Shapiro H."/>
            <person name="Siaut M."/>
            <person name="Stanley M."/>
            <person name="Sussman M.R."/>
            <person name="Taylor A.R."/>
            <person name="Vardi A."/>
            <person name="von Dassow P."/>
            <person name="Vyverman W."/>
            <person name="Willis A."/>
            <person name="Wyrwicz L.S."/>
            <person name="Rokhsar D.S."/>
            <person name="Weissenbach J."/>
            <person name="Armbrust E.V."/>
            <person name="Green B.R."/>
            <person name="Van de Peer Y."/>
            <person name="Grigoriev I.V."/>
        </authorList>
    </citation>
    <scope>NUCLEOTIDE SEQUENCE [LARGE SCALE GENOMIC DNA]</scope>
    <source>
        <strain evidence="3 4">CCAP 1055/1</strain>
    </source>
</reference>
<dbReference type="Proteomes" id="UP000000759">
    <property type="component" value="Chromosome 14"/>
</dbReference>
<keyword evidence="2" id="KW-0812">Transmembrane</keyword>
<keyword evidence="2" id="KW-1133">Transmembrane helix</keyword>
<dbReference type="RefSeq" id="XP_002181967.1">
    <property type="nucleotide sequence ID" value="XM_002181931.1"/>
</dbReference>
<dbReference type="HOGENOM" id="CLU_385660_0_0_1"/>
<dbReference type="AlphaFoldDB" id="B7G4S7"/>